<feature type="compositionally biased region" description="Basic and acidic residues" evidence="1">
    <location>
        <begin position="63"/>
        <end position="72"/>
    </location>
</feature>
<proteinExistence type="predicted"/>
<keyword evidence="2" id="KW-1185">Reference proteome</keyword>
<feature type="region of interest" description="Disordered" evidence="1">
    <location>
        <begin position="233"/>
        <end position="270"/>
    </location>
</feature>
<organism evidence="2 3">
    <name type="scientific">Equus przewalskii</name>
    <name type="common">Przewalski's horse</name>
    <name type="synonym">Equus caballus przewalskii</name>
    <dbReference type="NCBI Taxonomy" id="9798"/>
    <lineage>
        <taxon>Eukaryota</taxon>
        <taxon>Metazoa</taxon>
        <taxon>Chordata</taxon>
        <taxon>Craniata</taxon>
        <taxon>Vertebrata</taxon>
        <taxon>Euteleostomi</taxon>
        <taxon>Mammalia</taxon>
        <taxon>Eutheria</taxon>
        <taxon>Laurasiatheria</taxon>
        <taxon>Perissodactyla</taxon>
        <taxon>Equidae</taxon>
        <taxon>Equus</taxon>
    </lineage>
</organism>
<evidence type="ECO:0000313" key="2">
    <source>
        <dbReference type="Proteomes" id="UP001652662"/>
    </source>
</evidence>
<protein>
    <submittedName>
        <fullName evidence="3">Collagen alpha-1(III) chain-like</fullName>
    </submittedName>
</protein>
<dbReference type="GeneID" id="139078367"/>
<feature type="compositionally biased region" description="Basic residues" evidence="1">
    <location>
        <begin position="233"/>
        <end position="249"/>
    </location>
</feature>
<dbReference type="RefSeq" id="XP_070445780.1">
    <property type="nucleotide sequence ID" value="XM_070589679.1"/>
</dbReference>
<accession>A0ABM4LZA5</accession>
<name>A0ABM4LZA5_EQUPR</name>
<feature type="region of interest" description="Disordered" evidence="1">
    <location>
        <begin position="152"/>
        <end position="186"/>
    </location>
</feature>
<dbReference type="Proteomes" id="UP001652662">
    <property type="component" value="Chromosome 22"/>
</dbReference>
<feature type="compositionally biased region" description="Low complexity" evidence="1">
    <location>
        <begin position="157"/>
        <end position="173"/>
    </location>
</feature>
<sequence length="291" mass="30520">MTPSAPGAGGPVRASCGAAVEEVPAPPGPAGGHGRELGLPGGKMYNGPGGADDTPRRVCPAADRTEATERFRGCVCARERRRGGSQRGCGRSSAGRPECSVRGTKNPGEPEGAHGRQRSTRSAAPPRGRADLGPQPCAGVARWMRARRGCGGRALEGRAQGRGARAGGPRPRGSVSERGERGTAQLPALARRLWGGLARLPPAPQGRTPAAAFRSGSGSGSQLLPWRRFLSAQRRHGRPRLPRAPRRSRWMSSPADPAAPGHCPGGGAERPRLCFRLGVRKWRKEQGPLLL</sequence>
<evidence type="ECO:0000256" key="1">
    <source>
        <dbReference type="SAM" id="MobiDB-lite"/>
    </source>
</evidence>
<evidence type="ECO:0000313" key="3">
    <source>
        <dbReference type="RefSeq" id="XP_070445780.1"/>
    </source>
</evidence>
<feature type="region of interest" description="Disordered" evidence="1">
    <location>
        <begin position="198"/>
        <end position="221"/>
    </location>
</feature>
<gene>
    <name evidence="3" type="primary">LOC139078367</name>
</gene>
<reference evidence="3" key="1">
    <citation type="submission" date="2025-08" db="UniProtKB">
        <authorList>
            <consortium name="RefSeq"/>
        </authorList>
    </citation>
    <scope>IDENTIFICATION</scope>
    <source>
        <tissue evidence="3">Blood</tissue>
    </source>
</reference>
<feature type="region of interest" description="Disordered" evidence="1">
    <location>
        <begin position="1"/>
        <end position="140"/>
    </location>
</feature>